<keyword evidence="7" id="KW-0813">Transport</keyword>
<dbReference type="InterPro" id="IPR045275">
    <property type="entry name" value="MscS_archaea/bacteria_type"/>
</dbReference>
<evidence type="ECO:0000256" key="1">
    <source>
        <dbReference type="ARBA" id="ARBA00004651"/>
    </source>
</evidence>
<comment type="subcellular location">
    <subcellularLocation>
        <location evidence="7">Cell inner membrane</location>
        <topology evidence="7">Multi-pass membrane protein</topology>
    </subcellularLocation>
    <subcellularLocation>
        <location evidence="1">Cell membrane</location>
        <topology evidence="1">Multi-pass membrane protein</topology>
    </subcellularLocation>
</comment>
<dbReference type="RefSeq" id="WP_058860217.1">
    <property type="nucleotide sequence ID" value="NZ_LPXO01000001.1"/>
</dbReference>
<gene>
    <name evidence="10" type="ORF">AVJ23_00590</name>
</gene>
<dbReference type="Proteomes" id="UP000054396">
    <property type="component" value="Unassembled WGS sequence"/>
</dbReference>
<evidence type="ECO:0000256" key="6">
    <source>
        <dbReference type="ARBA" id="ARBA00023136"/>
    </source>
</evidence>
<dbReference type="SUPFAM" id="SSF82689">
    <property type="entry name" value="Mechanosensitive channel protein MscS (YggB), C-terminal domain"/>
    <property type="match status" value="1"/>
</dbReference>
<dbReference type="InterPro" id="IPR049278">
    <property type="entry name" value="MS_channel_C"/>
</dbReference>
<evidence type="ECO:0000256" key="7">
    <source>
        <dbReference type="RuleBase" id="RU369025"/>
    </source>
</evidence>
<dbReference type="InterPro" id="IPR023408">
    <property type="entry name" value="MscS_beta-dom_sf"/>
</dbReference>
<keyword evidence="3" id="KW-1003">Cell membrane</keyword>
<comment type="subunit">
    <text evidence="7">Homoheptamer.</text>
</comment>
<name>A0A0W7WNV9_9RHOB</name>
<dbReference type="EMBL" id="LPXO01000001">
    <property type="protein sequence ID" value="KUF12267.1"/>
    <property type="molecule type" value="Genomic_DNA"/>
</dbReference>
<evidence type="ECO:0000259" key="8">
    <source>
        <dbReference type="Pfam" id="PF00924"/>
    </source>
</evidence>
<keyword evidence="7" id="KW-0997">Cell inner membrane</keyword>
<dbReference type="AlphaFoldDB" id="A0A0W7WNV9"/>
<dbReference type="Gene3D" id="1.10.287.1260">
    <property type="match status" value="1"/>
</dbReference>
<dbReference type="InterPro" id="IPR011066">
    <property type="entry name" value="MscS_channel_C_sf"/>
</dbReference>
<evidence type="ECO:0000313" key="11">
    <source>
        <dbReference type="Proteomes" id="UP000054396"/>
    </source>
</evidence>
<dbReference type="GO" id="GO:0005886">
    <property type="term" value="C:plasma membrane"/>
    <property type="evidence" value="ECO:0007669"/>
    <property type="project" value="UniProtKB-SubCell"/>
</dbReference>
<dbReference type="STRING" id="1685382.AVJ23_00590"/>
<feature type="domain" description="Mechanosensitive ion channel MscS C-terminal" evidence="9">
    <location>
        <begin position="193"/>
        <end position="276"/>
    </location>
</feature>
<feature type="domain" description="Mechanosensitive ion channel MscS" evidence="8">
    <location>
        <begin position="118"/>
        <end position="180"/>
    </location>
</feature>
<evidence type="ECO:0000256" key="4">
    <source>
        <dbReference type="ARBA" id="ARBA00022692"/>
    </source>
</evidence>
<keyword evidence="7" id="KW-0407">Ion channel</keyword>
<dbReference type="PANTHER" id="PTHR30221">
    <property type="entry name" value="SMALL-CONDUCTANCE MECHANOSENSITIVE CHANNEL"/>
    <property type="match status" value="1"/>
</dbReference>
<reference evidence="10 11" key="1">
    <citation type="submission" date="2015-12" db="EMBL/GenBank/DDBJ databases">
        <authorList>
            <person name="Shamseldin A."/>
            <person name="Moawad H."/>
            <person name="Abd El-Rahim W.M."/>
            <person name="Sadowsky M.J."/>
        </authorList>
    </citation>
    <scope>NUCLEOTIDE SEQUENCE [LARGE SCALE GENOMIC DNA]</scope>
    <source>
        <strain evidence="10 11">SJ5A-1</strain>
    </source>
</reference>
<proteinExistence type="inferred from homology"/>
<evidence type="ECO:0000259" key="9">
    <source>
        <dbReference type="Pfam" id="PF21082"/>
    </source>
</evidence>
<dbReference type="SUPFAM" id="SSF50182">
    <property type="entry name" value="Sm-like ribonucleoproteins"/>
    <property type="match status" value="1"/>
</dbReference>
<dbReference type="GO" id="GO:0008381">
    <property type="term" value="F:mechanosensitive monoatomic ion channel activity"/>
    <property type="evidence" value="ECO:0007669"/>
    <property type="project" value="InterPro"/>
</dbReference>
<accession>A0A0W7WNV9</accession>
<dbReference type="PANTHER" id="PTHR30221:SF1">
    <property type="entry name" value="SMALL-CONDUCTANCE MECHANOSENSITIVE CHANNEL"/>
    <property type="match status" value="1"/>
</dbReference>
<protein>
    <recommendedName>
        <fullName evidence="7">Small-conductance mechanosensitive channel</fullName>
    </recommendedName>
</protein>
<comment type="caution">
    <text evidence="7">Lacks conserved residue(s) required for the propagation of feature annotation.</text>
</comment>
<evidence type="ECO:0000256" key="2">
    <source>
        <dbReference type="ARBA" id="ARBA00008017"/>
    </source>
</evidence>
<keyword evidence="6 7" id="KW-0472">Membrane</keyword>
<dbReference type="Pfam" id="PF00924">
    <property type="entry name" value="MS_channel_2nd"/>
    <property type="match status" value="1"/>
</dbReference>
<keyword evidence="11" id="KW-1185">Reference proteome</keyword>
<evidence type="ECO:0000313" key="10">
    <source>
        <dbReference type="EMBL" id="KUF12267.1"/>
    </source>
</evidence>
<comment type="function">
    <text evidence="7">Mechanosensitive channel that participates in the regulation of osmotic pressure changes within the cell, opening in response to stretch forces in the membrane lipid bilayer, without the need for other proteins. Contributes to normal resistance to hypoosmotic shock. Forms an ion channel of 1.0 nanosiemens conductance with a slight preference for anions.</text>
</comment>
<comment type="similarity">
    <text evidence="2 7">Belongs to the MscS (TC 1.A.23) family.</text>
</comment>
<keyword evidence="7" id="KW-0406">Ion transport</keyword>
<feature type="transmembrane region" description="Helical" evidence="7">
    <location>
        <begin position="30"/>
        <end position="51"/>
    </location>
</feature>
<evidence type="ECO:0000256" key="5">
    <source>
        <dbReference type="ARBA" id="ARBA00022989"/>
    </source>
</evidence>
<dbReference type="Gene3D" id="3.30.70.100">
    <property type="match status" value="1"/>
</dbReference>
<comment type="caution">
    <text evidence="10">The sequence shown here is derived from an EMBL/GenBank/DDBJ whole genome shotgun (WGS) entry which is preliminary data.</text>
</comment>
<sequence length="298" mass="32469">MDELDEVLPPEVTATLTEQLAGWADGAVTLAPRIGVALVLLGLTALVAWMAGQVLTRLGRRTRLRRNLVDVLRLVSNTAIWLTGLLIAVTVVFPTITPGRALTTLGLGSVAIGFAFKDTFENFLAGILILLREPFRIDDTIECEGAEGRVEAITIRDTHIRQTDGQLVVVPNAQLFHNPVTVRTDQQFRRASIICGVAYGEDVDEARAVIEKAVRAVDLVRDDVRDIQVFAHAFGASSIDFEVTWWTGSLPVDIRASRDQVVAAVKRALDEAGIEIPFPYRTLTVNAPVPIRSVDGQG</sequence>
<evidence type="ECO:0000256" key="3">
    <source>
        <dbReference type="ARBA" id="ARBA00022475"/>
    </source>
</evidence>
<dbReference type="InterPro" id="IPR006685">
    <property type="entry name" value="MscS_channel_2nd"/>
</dbReference>
<dbReference type="InterPro" id="IPR010920">
    <property type="entry name" value="LSM_dom_sf"/>
</dbReference>
<feature type="transmembrane region" description="Helical" evidence="7">
    <location>
        <begin position="71"/>
        <end position="93"/>
    </location>
</feature>
<keyword evidence="5 7" id="KW-1133">Transmembrane helix</keyword>
<dbReference type="Gene3D" id="2.30.30.60">
    <property type="match status" value="1"/>
</dbReference>
<dbReference type="Pfam" id="PF21082">
    <property type="entry name" value="MS_channel_3rd"/>
    <property type="match status" value="1"/>
</dbReference>
<keyword evidence="4 7" id="KW-0812">Transmembrane</keyword>
<organism evidence="10 11">
    <name type="scientific">Pseudoponticoccus marisrubri</name>
    <dbReference type="NCBI Taxonomy" id="1685382"/>
    <lineage>
        <taxon>Bacteria</taxon>
        <taxon>Pseudomonadati</taxon>
        <taxon>Pseudomonadota</taxon>
        <taxon>Alphaproteobacteria</taxon>
        <taxon>Rhodobacterales</taxon>
        <taxon>Roseobacteraceae</taxon>
        <taxon>Pseudoponticoccus</taxon>
    </lineage>
</organism>